<protein>
    <submittedName>
        <fullName evidence="2">Uncharacterized protein</fullName>
    </submittedName>
</protein>
<evidence type="ECO:0000313" key="2">
    <source>
        <dbReference type="WBParaSite" id="PS1159_v2.g17995.t1"/>
    </source>
</evidence>
<reference evidence="2" key="1">
    <citation type="submission" date="2022-11" db="UniProtKB">
        <authorList>
            <consortium name="WormBaseParasite"/>
        </authorList>
    </citation>
    <scope>IDENTIFICATION</scope>
</reference>
<dbReference type="WBParaSite" id="PS1159_v2.g17995.t1">
    <property type="protein sequence ID" value="PS1159_v2.g17995.t1"/>
    <property type="gene ID" value="PS1159_v2.g17995"/>
</dbReference>
<proteinExistence type="predicted"/>
<evidence type="ECO:0000313" key="1">
    <source>
        <dbReference type="Proteomes" id="UP000887580"/>
    </source>
</evidence>
<accession>A0AC35FL06</accession>
<organism evidence="1 2">
    <name type="scientific">Panagrolaimus sp. PS1159</name>
    <dbReference type="NCBI Taxonomy" id="55785"/>
    <lineage>
        <taxon>Eukaryota</taxon>
        <taxon>Metazoa</taxon>
        <taxon>Ecdysozoa</taxon>
        <taxon>Nematoda</taxon>
        <taxon>Chromadorea</taxon>
        <taxon>Rhabditida</taxon>
        <taxon>Tylenchina</taxon>
        <taxon>Panagrolaimomorpha</taxon>
        <taxon>Panagrolaimoidea</taxon>
        <taxon>Panagrolaimidae</taxon>
        <taxon>Panagrolaimus</taxon>
    </lineage>
</organism>
<sequence length="398" mass="46156">MALKVVQSSLIRQVKNIGASVGAPELQSNVIKWIQSISENSNQMNDLNVIFFDSHSDLIAKEILERNVKNLFLIEGSQINADKQKESVEDLEEKYPNSNISALHASMKDILSPSKSAKINISLWQKFFDLNEKHIKYKNYKGFEKEKNKIVMFGCLPFPTQQRALLQSLLEQLLIYYDSSEEITKKTKSVNSYFQFGSFSLITFLHPSHFTRIISAQIGKPELQFYGSSHRTFSYIFNTLFNVEQISDGIGYDLSKFEPQIPLTPTKAYLKQIEKLGFEENKLYPIKIEPKQFIQVPENIEIPFKLLKKDESDLIREKRKQILNYAFWILICGKHPNKLIWDTFGFSFTDEISRPRTVSEFASYFSQVSEELEKVFPSELNSFRQSLYKNKSNENVVD</sequence>
<name>A0AC35FL06_9BILA</name>
<dbReference type="Proteomes" id="UP000887580">
    <property type="component" value="Unplaced"/>
</dbReference>